<evidence type="ECO:0000313" key="2">
    <source>
        <dbReference type="Proteomes" id="UP000694552"/>
    </source>
</evidence>
<organism evidence="1 2">
    <name type="scientific">Otus sunia</name>
    <name type="common">Oriental scops-owl</name>
    <dbReference type="NCBI Taxonomy" id="257818"/>
    <lineage>
        <taxon>Eukaryota</taxon>
        <taxon>Metazoa</taxon>
        <taxon>Chordata</taxon>
        <taxon>Craniata</taxon>
        <taxon>Vertebrata</taxon>
        <taxon>Euteleostomi</taxon>
        <taxon>Archelosauria</taxon>
        <taxon>Archosauria</taxon>
        <taxon>Dinosauria</taxon>
        <taxon>Saurischia</taxon>
        <taxon>Theropoda</taxon>
        <taxon>Coelurosauria</taxon>
        <taxon>Aves</taxon>
        <taxon>Neognathae</taxon>
        <taxon>Neoaves</taxon>
        <taxon>Telluraves</taxon>
        <taxon>Strigiformes</taxon>
        <taxon>Strigidae</taxon>
        <taxon>Otus</taxon>
    </lineage>
</organism>
<accession>A0A8C8AZY4</accession>
<keyword evidence="2" id="KW-1185">Reference proteome</keyword>
<sequence length="82" mass="9342">YLAKENRDPSGFIFDVQSNTVMAQGGTFENMKEKVNVSSETLTHHVPWKSSRTLYLHLLPEMKYVSVWELTAALSKAKFYSG</sequence>
<dbReference type="AlphaFoldDB" id="A0A8C8AZY4"/>
<name>A0A8C8AZY4_9STRI</name>
<reference evidence="1" key="1">
    <citation type="submission" date="2025-08" db="UniProtKB">
        <authorList>
            <consortium name="Ensembl"/>
        </authorList>
    </citation>
    <scope>IDENTIFICATION</scope>
</reference>
<proteinExistence type="predicted"/>
<reference evidence="1" key="2">
    <citation type="submission" date="2025-09" db="UniProtKB">
        <authorList>
            <consortium name="Ensembl"/>
        </authorList>
    </citation>
    <scope>IDENTIFICATION</scope>
</reference>
<evidence type="ECO:0000313" key="1">
    <source>
        <dbReference type="Ensembl" id="ENSOSUP00000012451.1"/>
    </source>
</evidence>
<dbReference type="Proteomes" id="UP000694552">
    <property type="component" value="Unplaced"/>
</dbReference>
<dbReference type="Ensembl" id="ENSOSUT00000012880.1">
    <property type="protein sequence ID" value="ENSOSUP00000012451.1"/>
    <property type="gene ID" value="ENSOSUG00000008991.1"/>
</dbReference>
<protein>
    <submittedName>
        <fullName evidence="1">Uncharacterized protein</fullName>
    </submittedName>
</protein>